<dbReference type="Pfam" id="PF01048">
    <property type="entry name" value="PNP_UDP_1"/>
    <property type="match status" value="1"/>
</dbReference>
<dbReference type="PANTHER" id="PTHR24171">
    <property type="entry name" value="ANKYRIN REPEAT DOMAIN-CONTAINING PROTEIN 39-RELATED"/>
    <property type="match status" value="1"/>
</dbReference>
<evidence type="ECO:0000256" key="2">
    <source>
        <dbReference type="ARBA" id="ARBA00023043"/>
    </source>
</evidence>
<sequence length="1148" mass="127844">MAAARAVLDNIHESLPALTDDSNTYVLGDIQRHNVVIACLPTDQYGIVNAANVATNIKRTFPAIRVGLMVGIGGGVPSKVDVRLGDIVVGTRVMQVDLGKIIHGDQELERTAIPRIPHQLLGTAVTTLRAKHELEPSRIPSILQQKLEEYGYGCPSSPDRLFQANYHHKVPEANCDKCDDSKLVLRSARVSTDPFIHYGAIASGSQVIKNSVFRDEAARQFNVICFEMEAAGLMDIIPCLPIRGICDYSDSHKSKEWQRYAAATAAAYARELLEGLPVTETYKEDASIPTPNPTPSQKNRKLLLDSFRFEQINARKSTVEDAHAKTCQWFLNHPDYKAWLDPENLTHRGFLWISGKPGAGKSTIMKFVYSKMKKQARSKTALLEGFPDLQTLLDDPELIPAQDQNACPSLNILKGLLHKAVSLLGQRSFTCFIDALDECDEQQLLDMIQYFEYLSEQSTAKRLRICFSSRHYPYIMIRHGARLTLEHQPGHTEDLQAYVGDNLRTEDSDIVQKLLQKSAGVFMWVVLVVEILNRELARGAMSLDRKLEDLPSGLSNLFKEILKRDDENMEGLLLCFFWILCAKRPLRPEEFYHALWSGLSLKSPSLVDTKIPDALVQDTSNGLPRSHRYVISCSKGLAEVTISGKPSVQFIHESVRDFLIKDRGLYELWPQLGLDWESPSHDRLKDCCNFYINHKDVCELAGKRPAYPEPYRTKDVTEASNHYPFLGYSSRNTLYHANAAAKVVSQDDFLSSFHVINWVGINNLFEKSQIRLYTPHASLLYILADKGYPDLIRTRLQKFPEIHIFGERYEYPLFSALACSDKASVAALLNLPSTIYDGIDITEGLNHRKDLKRYEKRTPLSWAAENGRAVLLKLLIERGADVNTVDRTGWTPLLYASREGNEAIAKLLVEQGADVNTVSSNGWTPLLLTSIFGYVAIARILIEQGATLNAISLRGETSLSFASREGYEAFSRLLIEHGADINGIDGSRPLFLALENRREAIARLLIEQGADIHATDRHRHTPLSLASREGNEAIAKLLIEQGATINATTLSGETSLSFASRKGHEAIARLLIQEGADVNAADLNGGTPLFLTLKNGHEAIARLLIEGGADVNATDSNGRTPLSEAFAGSYEALAKFLIEWGGICQCKR</sequence>
<dbReference type="Proteomes" id="UP001147747">
    <property type="component" value="Unassembled WGS sequence"/>
</dbReference>
<dbReference type="Gene3D" id="1.25.40.20">
    <property type="entry name" value="Ankyrin repeat-containing domain"/>
    <property type="match status" value="2"/>
</dbReference>
<evidence type="ECO:0000256" key="1">
    <source>
        <dbReference type="ARBA" id="ARBA00022737"/>
    </source>
</evidence>
<dbReference type="SUPFAM" id="SSF48403">
    <property type="entry name" value="Ankyrin repeat"/>
    <property type="match status" value="1"/>
</dbReference>
<evidence type="ECO:0000313" key="6">
    <source>
        <dbReference type="EMBL" id="KAJ5387275.1"/>
    </source>
</evidence>
<dbReference type="InterPro" id="IPR036770">
    <property type="entry name" value="Ankyrin_rpt-contain_sf"/>
</dbReference>
<reference evidence="6" key="1">
    <citation type="submission" date="2022-12" db="EMBL/GenBank/DDBJ databases">
        <authorList>
            <person name="Petersen C."/>
        </authorList>
    </citation>
    <scope>NUCLEOTIDE SEQUENCE</scope>
    <source>
        <strain evidence="6">IBT 29677</strain>
    </source>
</reference>
<feature type="domain" description="Nephrocystin 3-like N-terminal" evidence="5">
    <location>
        <begin position="415"/>
        <end position="470"/>
    </location>
</feature>
<evidence type="ECO:0008006" key="8">
    <source>
        <dbReference type="Google" id="ProtNLM"/>
    </source>
</evidence>
<feature type="repeat" description="ANK" evidence="3">
    <location>
        <begin position="954"/>
        <end position="986"/>
    </location>
</feature>
<feature type="repeat" description="ANK" evidence="3">
    <location>
        <begin position="985"/>
        <end position="1017"/>
    </location>
</feature>
<feature type="repeat" description="ANK" evidence="3">
    <location>
        <begin position="888"/>
        <end position="920"/>
    </location>
</feature>
<dbReference type="PROSITE" id="PS50297">
    <property type="entry name" value="ANK_REP_REGION"/>
    <property type="match status" value="8"/>
</dbReference>
<dbReference type="AlphaFoldDB" id="A0A9X0B414"/>
<evidence type="ECO:0000256" key="3">
    <source>
        <dbReference type="PROSITE-ProRule" id="PRU00023"/>
    </source>
</evidence>
<dbReference type="OrthoDB" id="194358at2759"/>
<feature type="repeat" description="ANK" evidence="3">
    <location>
        <begin position="1051"/>
        <end position="1083"/>
    </location>
</feature>
<dbReference type="SMART" id="SM00248">
    <property type="entry name" value="ANK"/>
    <property type="match status" value="11"/>
</dbReference>
<dbReference type="GO" id="GO:0009116">
    <property type="term" value="P:nucleoside metabolic process"/>
    <property type="evidence" value="ECO:0007669"/>
    <property type="project" value="InterPro"/>
</dbReference>
<keyword evidence="7" id="KW-1185">Reference proteome</keyword>
<dbReference type="InterPro" id="IPR027417">
    <property type="entry name" value="P-loop_NTPase"/>
</dbReference>
<dbReference type="Pfam" id="PF13637">
    <property type="entry name" value="Ank_4"/>
    <property type="match status" value="1"/>
</dbReference>
<keyword evidence="1" id="KW-0677">Repeat</keyword>
<dbReference type="GeneID" id="81373433"/>
<dbReference type="SUPFAM" id="SSF53167">
    <property type="entry name" value="Purine and uridine phosphorylases"/>
    <property type="match status" value="1"/>
</dbReference>
<dbReference type="InterPro" id="IPR000845">
    <property type="entry name" value="Nucleoside_phosphorylase_d"/>
</dbReference>
<dbReference type="EMBL" id="JAPZBU010000009">
    <property type="protein sequence ID" value="KAJ5387275.1"/>
    <property type="molecule type" value="Genomic_DNA"/>
</dbReference>
<evidence type="ECO:0000313" key="7">
    <source>
        <dbReference type="Proteomes" id="UP001147747"/>
    </source>
</evidence>
<organism evidence="6 7">
    <name type="scientific">Penicillium cosmopolitanum</name>
    <dbReference type="NCBI Taxonomy" id="1131564"/>
    <lineage>
        <taxon>Eukaryota</taxon>
        <taxon>Fungi</taxon>
        <taxon>Dikarya</taxon>
        <taxon>Ascomycota</taxon>
        <taxon>Pezizomycotina</taxon>
        <taxon>Eurotiomycetes</taxon>
        <taxon>Eurotiomycetidae</taxon>
        <taxon>Eurotiales</taxon>
        <taxon>Aspergillaceae</taxon>
        <taxon>Penicillium</taxon>
    </lineage>
</organism>
<evidence type="ECO:0000259" key="4">
    <source>
        <dbReference type="Pfam" id="PF01048"/>
    </source>
</evidence>
<feature type="repeat" description="ANK" evidence="3">
    <location>
        <begin position="1018"/>
        <end position="1050"/>
    </location>
</feature>
<accession>A0A9X0B414</accession>
<dbReference type="GO" id="GO:0003824">
    <property type="term" value="F:catalytic activity"/>
    <property type="evidence" value="ECO:0007669"/>
    <property type="project" value="InterPro"/>
</dbReference>
<reference evidence="6" key="2">
    <citation type="journal article" date="2023" name="IMA Fungus">
        <title>Comparative genomic study of the Penicillium genus elucidates a diverse pangenome and 15 lateral gene transfer events.</title>
        <authorList>
            <person name="Petersen C."/>
            <person name="Sorensen T."/>
            <person name="Nielsen M.R."/>
            <person name="Sondergaard T.E."/>
            <person name="Sorensen J.L."/>
            <person name="Fitzpatrick D.A."/>
            <person name="Frisvad J.C."/>
            <person name="Nielsen K.L."/>
        </authorList>
    </citation>
    <scope>NUCLEOTIDE SEQUENCE</scope>
    <source>
        <strain evidence="6">IBT 29677</strain>
    </source>
</reference>
<feature type="repeat" description="ANK" evidence="3">
    <location>
        <begin position="921"/>
        <end position="953"/>
    </location>
</feature>
<dbReference type="InterPro" id="IPR002110">
    <property type="entry name" value="Ankyrin_rpt"/>
</dbReference>
<feature type="repeat" description="ANK" evidence="3">
    <location>
        <begin position="1084"/>
        <end position="1116"/>
    </location>
</feature>
<gene>
    <name evidence="6" type="ORF">N7509_009816</name>
</gene>
<dbReference type="InterPro" id="IPR056884">
    <property type="entry name" value="NPHP3-like_N"/>
</dbReference>
<evidence type="ECO:0000259" key="5">
    <source>
        <dbReference type="Pfam" id="PF24883"/>
    </source>
</evidence>
<keyword evidence="2 3" id="KW-0040">ANK repeat</keyword>
<protein>
    <recommendedName>
        <fullName evidence="8">Nucleoside phosphorylase domain-containing protein</fullName>
    </recommendedName>
</protein>
<feature type="domain" description="Nephrocystin 3-like N-terminal" evidence="5">
    <location>
        <begin position="326"/>
        <end position="377"/>
    </location>
</feature>
<dbReference type="Pfam" id="PF24883">
    <property type="entry name" value="NPHP3_N"/>
    <property type="match status" value="2"/>
</dbReference>
<feature type="domain" description="Nucleoside phosphorylase" evidence="4">
    <location>
        <begin position="17"/>
        <end position="269"/>
    </location>
</feature>
<dbReference type="PROSITE" id="PS50088">
    <property type="entry name" value="ANK_REPEAT"/>
    <property type="match status" value="8"/>
</dbReference>
<proteinExistence type="predicted"/>
<dbReference type="RefSeq" id="XP_056485073.1">
    <property type="nucleotide sequence ID" value="XM_056634453.1"/>
</dbReference>
<dbReference type="Pfam" id="PF12796">
    <property type="entry name" value="Ank_2"/>
    <property type="match status" value="3"/>
</dbReference>
<dbReference type="SUPFAM" id="SSF52540">
    <property type="entry name" value="P-loop containing nucleoside triphosphate hydrolases"/>
    <property type="match status" value="1"/>
</dbReference>
<feature type="repeat" description="ANK" evidence="3">
    <location>
        <begin position="855"/>
        <end position="887"/>
    </location>
</feature>
<comment type="caution">
    <text evidence="6">The sequence shown here is derived from an EMBL/GenBank/DDBJ whole genome shotgun (WGS) entry which is preliminary data.</text>
</comment>
<dbReference type="Gene3D" id="3.40.50.1580">
    <property type="entry name" value="Nucleoside phosphorylase domain"/>
    <property type="match status" value="1"/>
</dbReference>
<dbReference type="PRINTS" id="PR01415">
    <property type="entry name" value="ANKYRIN"/>
</dbReference>
<name>A0A9X0B414_9EURO</name>
<dbReference type="InterPro" id="IPR035994">
    <property type="entry name" value="Nucleoside_phosphorylase_sf"/>
</dbReference>